<evidence type="ECO:0000313" key="1">
    <source>
        <dbReference type="EMBL" id="AAR91149.1"/>
    </source>
</evidence>
<keyword evidence="2" id="KW-1185">Reference proteome</keyword>
<dbReference type="EMBL" id="AY506529">
    <property type="protein sequence ID" value="AAR91149.1"/>
    <property type="molecule type" value="Genomic_DNA"/>
</dbReference>
<dbReference type="AlphaFoldDB" id="Q6R9G4"/>
<dbReference type="Proteomes" id="UP000007305">
    <property type="component" value="Mitochondrion"/>
</dbReference>
<proteinExistence type="predicted"/>
<dbReference type="InParanoid" id="Q6R9G4"/>
<geneLocation type="mitochondrion" evidence="1"/>
<name>Q6R9G4_MAIZE</name>
<keyword evidence="1" id="KW-0496">Mitochondrion</keyword>
<dbReference type="HOGENOM" id="CLU_2162084_0_0_1"/>
<dbReference type="PaxDb" id="4577-GRMZM5G824660_P01"/>
<sequence length="111" mass="12259">MSTDLHLPVNLDGLDCFNTSINTDSLSCGNAIYLEGRFVSRRKEMEILSLERYFLIGEEILSLFGLEICPVDFSDLRAQAQYCTLPACSPDPSIFSRGAVQITLYGSIGIT</sequence>
<protein>
    <submittedName>
        <fullName evidence="1">Uncharacterized protein orf111-a</fullName>
    </submittedName>
</protein>
<reference evidence="1 2" key="1">
    <citation type="journal article" date="2004" name="Plant Physiol.">
        <title>Sequence and comparative analysis of the maize NB mitochondrial genome.</title>
        <authorList>
            <person name="Clifton S.W."/>
            <person name="Minx P."/>
            <person name="Fauron C.M.-R."/>
            <person name="Gibson M."/>
            <person name="Allen J.O."/>
            <person name="Sun H."/>
            <person name="Thompson M."/>
            <person name="Barbazuk W.B."/>
            <person name="Kanuganti S."/>
            <person name="Tayloe C."/>
            <person name="Meyer L."/>
            <person name="Wilson R.K."/>
            <person name="Newton K.J."/>
        </authorList>
    </citation>
    <scope>NUCLEOTIDE SEQUENCE</scope>
    <source>
        <strain evidence="2">cv. B37N</strain>
    </source>
</reference>
<gene>
    <name evidence="1" type="primary">orf111-a</name>
</gene>
<dbReference type="GeneID" id="4055853"/>
<organism evidence="1 2">
    <name type="scientific">Zea mays</name>
    <name type="common">Maize</name>
    <dbReference type="NCBI Taxonomy" id="4577"/>
    <lineage>
        <taxon>Eukaryota</taxon>
        <taxon>Viridiplantae</taxon>
        <taxon>Streptophyta</taxon>
        <taxon>Embryophyta</taxon>
        <taxon>Tracheophyta</taxon>
        <taxon>Spermatophyta</taxon>
        <taxon>Magnoliopsida</taxon>
        <taxon>Liliopsida</taxon>
        <taxon>Poales</taxon>
        <taxon>Poaceae</taxon>
        <taxon>PACMAD clade</taxon>
        <taxon>Panicoideae</taxon>
        <taxon>Andropogonodae</taxon>
        <taxon>Andropogoneae</taxon>
        <taxon>Tripsacinae</taxon>
        <taxon>Zea</taxon>
    </lineage>
</organism>
<accession>Q6R9G4</accession>
<dbReference type="RefSeq" id="YP_588344.1">
    <property type="nucleotide sequence ID" value="NC_007982.1"/>
</dbReference>
<evidence type="ECO:0000313" key="2">
    <source>
        <dbReference type="Proteomes" id="UP000007305"/>
    </source>
</evidence>